<dbReference type="InterPro" id="IPR043502">
    <property type="entry name" value="DNA/RNA_pol_sf"/>
</dbReference>
<feature type="coiled-coil region" evidence="1">
    <location>
        <begin position="53"/>
        <end position="84"/>
    </location>
</feature>
<dbReference type="Gene3D" id="3.30.70.270">
    <property type="match status" value="1"/>
</dbReference>
<feature type="domain" description="Integrase catalytic" evidence="3">
    <location>
        <begin position="1577"/>
        <end position="1762"/>
    </location>
</feature>
<evidence type="ECO:0000313" key="4">
    <source>
        <dbReference type="Proteomes" id="UP000322000"/>
    </source>
</evidence>
<dbReference type="InterPro" id="IPR012337">
    <property type="entry name" value="RNaseH-like_sf"/>
</dbReference>
<feature type="compositionally biased region" description="Basic and acidic residues" evidence="2">
    <location>
        <begin position="459"/>
        <end position="478"/>
    </location>
</feature>
<dbReference type="SUPFAM" id="SSF56672">
    <property type="entry name" value="DNA/RNA polymerases"/>
    <property type="match status" value="1"/>
</dbReference>
<dbReference type="InterPro" id="IPR040676">
    <property type="entry name" value="DUF5641"/>
</dbReference>
<dbReference type="CDD" id="cd01644">
    <property type="entry name" value="RT_pepA17"/>
    <property type="match status" value="1"/>
</dbReference>
<dbReference type="SUPFAM" id="SSF53098">
    <property type="entry name" value="Ribonuclease H-like"/>
    <property type="match status" value="1"/>
</dbReference>
<dbReference type="Pfam" id="PF03564">
    <property type="entry name" value="DUF1759"/>
    <property type="match status" value="1"/>
</dbReference>
<evidence type="ECO:0000313" key="5">
    <source>
        <dbReference type="RefSeq" id="XP_026739241.1"/>
    </source>
</evidence>
<dbReference type="InterPro" id="IPR001584">
    <property type="entry name" value="Integrase_cat-core"/>
</dbReference>
<feature type="region of interest" description="Disordered" evidence="2">
    <location>
        <begin position="92"/>
        <end position="113"/>
    </location>
</feature>
<dbReference type="Gene3D" id="3.30.420.10">
    <property type="entry name" value="Ribonuclease H-like superfamily/Ribonuclease H"/>
    <property type="match status" value="1"/>
</dbReference>
<feature type="region of interest" description="Disordered" evidence="2">
    <location>
        <begin position="25"/>
        <end position="50"/>
    </location>
</feature>
<evidence type="ECO:0000256" key="2">
    <source>
        <dbReference type="SAM" id="MobiDB-lite"/>
    </source>
</evidence>
<feature type="compositionally biased region" description="Polar residues" evidence="2">
    <location>
        <begin position="30"/>
        <end position="50"/>
    </location>
</feature>
<name>A0A7E5WGI3_TRINI</name>
<dbReference type="InParanoid" id="A0A7E5WGI3"/>
<evidence type="ECO:0000259" key="3">
    <source>
        <dbReference type="PROSITE" id="PS50994"/>
    </source>
</evidence>
<proteinExistence type="predicted"/>
<dbReference type="KEGG" id="tnl:113502060"/>
<sequence>MKGEPSHDVQSEVLQGKAEVCEVAKRPQTDIGSSKKSIHTRVSSVSNKSSIEARKKQLLYEAAKEKAEIVKKEAETQKQLVEMKLAAELAALEDQHSSRQSSRHQPSDGHSVRTLDKVQEWLERSHVSDRNFTSQNQQPEKEVGHSGEIEMKTLVSALHQATSQNQQLMSRFATSKDLPQFYGDALEWLGFKQAYDESTEFCKYSDAENMWRLRKALRGEAKETVLSLLNGNTCPKTVIEALELRFGRPEVIINKITYQLRKMTPLSQNYHQDIVSFAIKIRNFVAAAQAVNQIDYLRSPELISSVLIKCPSALINKWADYYNVHLKTETPKLEILANFLYEEASKISTAGLTHIHSQYENKKKPEDRKHHALLLTEKQESSYKCKFCRSGNHKLTECTRFKRAMTKDRWRFVRANHLCHKCLLASHNRDTCSEPACGIGECSLPHHRYLHWKTKTECSTKNSDTKSSENRPITESDKTVNQNNIVRSVTSDYSETVTYTNNMNNASVCLKVVPVKVYGPRGMLNTYALLDDGATISLISSEVANRVGLQGEKQTLSVRGAWDSKLTCNSEIIKCKIINQNNESYELCARKISELNLPLQKLSDINMKNYKHLYQISAKLTCLKDVKPTLLIGQDNYHLISPIKIIMGHNKKSEPCATLTPLGWCIHGVYRNQSQLLSPECVMITATEQQANNAALVACSPPAADSIGGGVAVTTTTTATHTQDVPTSANSPRNHIQIPAESCTAIHTDLKTDAQLHELVRKSFMFESIGVHNKSRQNKSDLTAIEIVNKSARLIEGRWEIGLPWKDENVKMVDSYPNAYRRLKTAERKMMSDKDYNLRYKERIDHLFSNNYARVLEPNEDLSNVKKIWYLPHFGVDNPNKKKLRLVYDAAAKSCGQSLNDYLLPGPNLLESLLGIMLRFREKPIGLTGDIKDMFLRIKVRPEDQHALRFLWRDNPDEDIKKYVMTSLIFGANCSPFIAQHVKNLNAQRYSNAMPEAVQAIVKNHFMDDYIDCFDDADTAIKTMKQVSYIHQQGGFEIRNWTSNKMSVCHDMPTDTLSPAIVNFKGEVNDVYERTLGLLWYPNTDTFGFNLSLERIPKEILSGEKIPTKRELLRIVMSIFDIYGLLAPFTVNAKIIMQTSWKTNLQWDEEIKSTEFEIFNKWIVQLQRLKEIRIPRWYFRISTDKDNTNENDSYCKINKVCASETLQLHVFCDASPTAYAAVAYWRVHSNNNVCVSFIASKSRVAPLKPVTIPRLELQAAVLGCRLADTIQKEHRLRPIKRYLWTDSTTVLHWIKNENRNYNVFVANRLGELDELSSTHEWHYIPTEKNIADVATKINKYELRPECEWFRGPKFLYESDWFQQRSSAPETEKIQNEEICDVMHVCQTESTIPVANPENASSWLRLKRSTATMLLFIEKCKKNITKAIDTEIMKRAEILLLRYSQMEAFASEILLLKNKKPIQVNSRLRMLTPFIDREGLLRAGGRVEAASHISPEMKNPIILDGRNVIARLITKELHIRSAHGNNETVVNELRQKYWILNLRPTVRTVASRCLVCRIRKAKPCAPRMADLPDSRLAHHNRPFTHCGVDLFGPIEVTVGRRREQRYGVLFTCMTVRAVHIETVPSLTADSFIMALRRMASRRGWPQYMYSDNGTNLRGAEVELRNSFLESESKVNDELANIGIIWNFNSPVSPHKGGAWERLIRSVKTALKITLKERAPREEVLTTLLTEIEHTVNSRPLTHVSVDPECAEALTPNHFLIGTSSNLPVPGVFDDSDMYLRKMWRAAQRLADMFWQRWIKEVLPTLIPRQKWYLENDALKVGDVVVVVDPRSCRNTWPKGVVVNVYPGKDGRIRTVDIKTKTGVLTRPAARLALLPVA</sequence>
<dbReference type="InterPro" id="IPR005312">
    <property type="entry name" value="DUF1759"/>
</dbReference>
<feature type="region of interest" description="Disordered" evidence="2">
    <location>
        <begin position="126"/>
        <end position="145"/>
    </location>
</feature>
<dbReference type="Pfam" id="PF18701">
    <property type="entry name" value="DUF5641"/>
    <property type="match status" value="1"/>
</dbReference>
<dbReference type="InterPro" id="IPR008042">
    <property type="entry name" value="Retrotrans_Pao"/>
</dbReference>
<dbReference type="RefSeq" id="XP_026739241.1">
    <property type="nucleotide sequence ID" value="XM_026883440.1"/>
</dbReference>
<dbReference type="OrthoDB" id="8958038at2759"/>
<keyword evidence="1" id="KW-0175">Coiled coil</keyword>
<dbReference type="InterPro" id="IPR036397">
    <property type="entry name" value="RNaseH_sf"/>
</dbReference>
<accession>A0A7E5WGI3</accession>
<dbReference type="PANTHER" id="PTHR47331">
    <property type="entry name" value="PHD-TYPE DOMAIN-CONTAINING PROTEIN"/>
    <property type="match status" value="1"/>
</dbReference>
<dbReference type="GeneID" id="113502060"/>
<organism evidence="4 5">
    <name type="scientific">Trichoplusia ni</name>
    <name type="common">Cabbage looper</name>
    <dbReference type="NCBI Taxonomy" id="7111"/>
    <lineage>
        <taxon>Eukaryota</taxon>
        <taxon>Metazoa</taxon>
        <taxon>Ecdysozoa</taxon>
        <taxon>Arthropoda</taxon>
        <taxon>Hexapoda</taxon>
        <taxon>Insecta</taxon>
        <taxon>Pterygota</taxon>
        <taxon>Neoptera</taxon>
        <taxon>Endopterygota</taxon>
        <taxon>Lepidoptera</taxon>
        <taxon>Glossata</taxon>
        <taxon>Ditrysia</taxon>
        <taxon>Noctuoidea</taxon>
        <taxon>Noctuidae</taxon>
        <taxon>Plusiinae</taxon>
        <taxon>Trichoplusia</taxon>
    </lineage>
</organism>
<keyword evidence="4" id="KW-1185">Reference proteome</keyword>
<reference evidence="5" key="1">
    <citation type="submission" date="2025-08" db="UniProtKB">
        <authorList>
            <consortium name="RefSeq"/>
        </authorList>
    </citation>
    <scope>IDENTIFICATION</scope>
</reference>
<dbReference type="GO" id="GO:0015074">
    <property type="term" value="P:DNA integration"/>
    <property type="evidence" value="ECO:0007669"/>
    <property type="project" value="InterPro"/>
</dbReference>
<feature type="region of interest" description="Disordered" evidence="2">
    <location>
        <begin position="459"/>
        <end position="480"/>
    </location>
</feature>
<dbReference type="GO" id="GO:0042575">
    <property type="term" value="C:DNA polymerase complex"/>
    <property type="evidence" value="ECO:0007669"/>
    <property type="project" value="UniProtKB-ARBA"/>
</dbReference>
<dbReference type="Pfam" id="PF17921">
    <property type="entry name" value="Integrase_H2C2"/>
    <property type="match status" value="1"/>
</dbReference>
<dbReference type="PROSITE" id="PS50994">
    <property type="entry name" value="INTEGRASE"/>
    <property type="match status" value="1"/>
</dbReference>
<dbReference type="InterPro" id="IPR043128">
    <property type="entry name" value="Rev_trsase/Diguanyl_cyclase"/>
</dbReference>
<dbReference type="GO" id="GO:0071897">
    <property type="term" value="P:DNA biosynthetic process"/>
    <property type="evidence" value="ECO:0007669"/>
    <property type="project" value="UniProtKB-ARBA"/>
</dbReference>
<dbReference type="Gene3D" id="3.10.10.10">
    <property type="entry name" value="HIV Type 1 Reverse Transcriptase, subunit A, domain 1"/>
    <property type="match status" value="1"/>
</dbReference>
<protein>
    <submittedName>
        <fullName evidence="5">Uncharacterized protein LOC113502060</fullName>
    </submittedName>
</protein>
<dbReference type="InterPro" id="IPR041588">
    <property type="entry name" value="Integrase_H2C2"/>
</dbReference>
<dbReference type="Proteomes" id="UP000322000">
    <property type="component" value="Chromosome 16"/>
</dbReference>
<evidence type="ECO:0000256" key="1">
    <source>
        <dbReference type="SAM" id="Coils"/>
    </source>
</evidence>
<dbReference type="GO" id="GO:0003676">
    <property type="term" value="F:nucleic acid binding"/>
    <property type="evidence" value="ECO:0007669"/>
    <property type="project" value="InterPro"/>
</dbReference>
<gene>
    <name evidence="5" type="primary">LOC113502060</name>
</gene>
<dbReference type="PANTHER" id="PTHR47331:SF1">
    <property type="entry name" value="GAG-LIKE PROTEIN"/>
    <property type="match status" value="1"/>
</dbReference>
<feature type="compositionally biased region" description="Low complexity" evidence="2">
    <location>
        <begin position="92"/>
        <end position="104"/>
    </location>
</feature>
<dbReference type="Pfam" id="PF05380">
    <property type="entry name" value="Peptidase_A17"/>
    <property type="match status" value="1"/>
</dbReference>